<proteinExistence type="predicted"/>
<protein>
    <submittedName>
        <fullName evidence="3">Uncharacterized protein</fullName>
    </submittedName>
</protein>
<dbReference type="Proteomes" id="UP000019384">
    <property type="component" value="Unassembled WGS sequence"/>
</dbReference>
<sequence length="971" mass="110405">MVGEVNQRYWSADYISGIKRTLSLLKDNHSVLTKLEKRLLESYQSLALVKRAENLDKLLAQNETSIFDVYEDGSESLSLNSMLNAILGGISDESNVHLSMSEKYKTTVLLPLTLYAESYKEFSKQYEESVMGHYEGYKRQLSLTQLREEALLGIINRLNRLDSDLGQIQEENKEKEQPINGDVSLKVPEMAESATESSAENSDIIPSQEQAQESLSSWKDKLSRSIALNLKNSTIDEEVFESDEQIEQAQRLRYSHILNGSRLALKFKETVTFPLSLAEGALTFESFQDFQTACIEMTSQVKTTTTTVSVLNIHSEAFTNAELVRWLKYRIIDHWKAKETNDEKLKKLSALSYVSRVDFAIDQMIKMKLVKLSNFSAKKFTLGYSFSSDSETWLEWTDLMLQLRDFDEISMEKAEEDISRQVTIKKKERDEKRAQYELKKREDENKLTDHIDVNKDANQQPLKVPKRGQKDSFLPSSRLSSDSSAISRKISDVWKKQSTGLAEAFSAIKIGADSSSIVDPKELRSRLDDELHIFREEYGDFRKLATDLRLSRAALEGAIFSANLRLEKKEGERIAFLYETLRKFSIFMSENAKIVSDIQAGITEVFEKVDSEVKARESSHFLKAKAPGNDMGGLYMVDPLNNNFTERINVAASSFLSTESHTPIVLFGADLPLTPVCSGSDDFTKSLPFFVYEVLERCKRQLKEVNCAAWTREYNLVAANKLYELFAVNEPHWQKEWAGGSTGKETYVFSSFLDKIESQYGENEKELTYELVLALRLWLLELSRPVINYQAYDELRSIYKTDIQDSKASLLKVLDRELGRSSCSTLSYIISYLISILPQDQPERIKFLNEVNSGFVPFLHLLFRPSPAAVEFAPADTVFFSKMLSDLLSLSDGLQKLVSDKELRFEQLQRSTSARLHQEASKSHSRTPSTNLSIGDGLRVFGLTSPGRRSRSSSVNEQRALSPFKSIIAPQ</sequence>
<gene>
    <name evidence="3" type="ORF">KUCA_T00001240001</name>
</gene>
<evidence type="ECO:0000313" key="4">
    <source>
        <dbReference type="Proteomes" id="UP000019384"/>
    </source>
</evidence>
<keyword evidence="1" id="KW-0175">Coiled coil</keyword>
<dbReference type="AlphaFoldDB" id="W6MHN1"/>
<dbReference type="SUPFAM" id="SSF48350">
    <property type="entry name" value="GTPase activation domain, GAP"/>
    <property type="match status" value="1"/>
</dbReference>
<dbReference type="EMBL" id="HG793125">
    <property type="protein sequence ID" value="CDK25273.1"/>
    <property type="molecule type" value="Genomic_DNA"/>
</dbReference>
<feature type="region of interest" description="Disordered" evidence="2">
    <location>
        <begin position="189"/>
        <end position="210"/>
    </location>
</feature>
<dbReference type="HOGENOM" id="CLU_305444_0_0_1"/>
<feature type="region of interest" description="Disordered" evidence="2">
    <location>
        <begin position="914"/>
        <end position="933"/>
    </location>
</feature>
<organism evidence="3 4">
    <name type="scientific">Kuraishia capsulata CBS 1993</name>
    <dbReference type="NCBI Taxonomy" id="1382522"/>
    <lineage>
        <taxon>Eukaryota</taxon>
        <taxon>Fungi</taxon>
        <taxon>Dikarya</taxon>
        <taxon>Ascomycota</taxon>
        <taxon>Saccharomycotina</taxon>
        <taxon>Pichiomycetes</taxon>
        <taxon>Pichiales</taxon>
        <taxon>Pichiaceae</taxon>
        <taxon>Kuraishia</taxon>
    </lineage>
</organism>
<dbReference type="GeneID" id="34518673"/>
<reference evidence="3" key="2">
    <citation type="submission" date="2014-02" db="EMBL/GenBank/DDBJ databases">
        <title>Complete DNA sequence of /Kuraishia capsulata/ illustrates novel genomic features among budding yeasts (/Saccharomycotina/).</title>
        <authorList>
            <person name="Morales L."/>
            <person name="Noel B."/>
            <person name="Porcel B."/>
            <person name="Marcet-Houben M."/>
            <person name="Hullo M-F."/>
            <person name="Sacerdot C."/>
            <person name="Tekaia F."/>
            <person name="Leh-Louis V."/>
            <person name="Despons L."/>
            <person name="Khanna V."/>
            <person name="Aury J-M."/>
            <person name="Barbe V."/>
            <person name="Couloux A."/>
            <person name="Labadie K."/>
            <person name="Pelletier E."/>
            <person name="Souciet J-L."/>
            <person name="Boekhout T."/>
            <person name="Gabaldon T."/>
            <person name="Wincker P."/>
            <person name="Dujon B."/>
        </authorList>
    </citation>
    <scope>NUCLEOTIDE SEQUENCE</scope>
    <source>
        <strain evidence="3">CBS 1993</strain>
    </source>
</reference>
<name>W6MHN1_9ASCO</name>
<evidence type="ECO:0000256" key="1">
    <source>
        <dbReference type="SAM" id="Coils"/>
    </source>
</evidence>
<feature type="compositionally biased region" description="Low complexity" evidence="2">
    <location>
        <begin position="191"/>
        <end position="200"/>
    </location>
</feature>
<accession>W6MHN1</accession>
<keyword evidence="4" id="KW-1185">Reference proteome</keyword>
<evidence type="ECO:0000313" key="3">
    <source>
        <dbReference type="EMBL" id="CDK25273.1"/>
    </source>
</evidence>
<dbReference type="Gene3D" id="1.20.1270.60">
    <property type="entry name" value="Arfaptin homology (AH) domain/BAR domain"/>
    <property type="match status" value="1"/>
</dbReference>
<reference evidence="3" key="1">
    <citation type="submission" date="2013-12" db="EMBL/GenBank/DDBJ databases">
        <authorList>
            <person name="Genoscope - CEA"/>
        </authorList>
    </citation>
    <scope>NUCLEOTIDE SEQUENCE</scope>
    <source>
        <strain evidence="3">CBS 1993</strain>
    </source>
</reference>
<evidence type="ECO:0000256" key="2">
    <source>
        <dbReference type="SAM" id="MobiDB-lite"/>
    </source>
</evidence>
<feature type="coiled-coil region" evidence="1">
    <location>
        <begin position="411"/>
        <end position="444"/>
    </location>
</feature>
<feature type="region of interest" description="Disordered" evidence="2">
    <location>
        <begin position="447"/>
        <end position="480"/>
    </location>
</feature>
<dbReference type="InterPro" id="IPR008936">
    <property type="entry name" value="Rho_GTPase_activation_prot"/>
</dbReference>
<dbReference type="RefSeq" id="XP_022457285.1">
    <property type="nucleotide sequence ID" value="XM_022605858.1"/>
</dbReference>
<dbReference type="InterPro" id="IPR027267">
    <property type="entry name" value="AH/BAR_dom_sf"/>
</dbReference>
<dbReference type="SUPFAM" id="SSF103657">
    <property type="entry name" value="BAR/IMD domain-like"/>
    <property type="match status" value="1"/>
</dbReference>
<feature type="compositionally biased region" description="Low complexity" evidence="2">
    <location>
        <begin position="471"/>
        <end position="480"/>
    </location>
</feature>